<name>A0AAI8MNB0_9HELI</name>
<dbReference type="Proteomes" id="UP000005755">
    <property type="component" value="Unassembled WGS sequence"/>
</dbReference>
<organism evidence="2 5">
    <name type="scientific">Helicobacter cinaedi CCUG 18818 = ATCC BAA-847</name>
    <dbReference type="NCBI Taxonomy" id="537971"/>
    <lineage>
        <taxon>Bacteria</taxon>
        <taxon>Pseudomonadati</taxon>
        <taxon>Campylobacterota</taxon>
        <taxon>Epsilonproteobacteria</taxon>
        <taxon>Campylobacterales</taxon>
        <taxon>Helicobacteraceae</taxon>
        <taxon>Helicobacter</taxon>
    </lineage>
</organism>
<evidence type="ECO:0000256" key="1">
    <source>
        <dbReference type="SAM" id="MobiDB-lite"/>
    </source>
</evidence>
<keyword evidence="4" id="KW-1185">Reference proteome</keyword>
<dbReference type="RefSeq" id="WP_002957408.1">
    <property type="nucleotide sequence ID" value="NC_020555.1"/>
</dbReference>
<sequence>MNEIENKEIATISPQEETIQKETITNKNNVEEKTKDKNKKQNEKSKKNAVAKDPHKESLNFHCEQFFGKNWKYIASFLGIAILIFAYELNHISTKMNDLEQVVLENNSKVVLTTSDGRAIKVTKEPLKAEYLKQFAISTYVNNLIVSRSQLTNNFQASQFKDYGEVMDNVPQIRNILTNFMDYKEDEEKGIQVNQVAVGDLRAYVQWLISATAQDKLPEYIAIKDYSVEKYEYTGNKFSTEIIIKVVAQSYILSENNYKQQNGNFKIISEGSFDLNKSSDINPYGLRIERIKIEPIVKSKTS</sequence>
<reference evidence="4" key="4">
    <citation type="journal article" date="2014" name="Genome Announc.">
        <title>Draft genome sequences of six enterohepatic helicobacter species isolated from humans and one from rhesus macaques.</title>
        <authorList>
            <person name="Shen Z."/>
            <person name="Sheh A."/>
            <person name="Young S.K."/>
            <person name="Abouelliel A."/>
            <person name="Ward D.V."/>
            <person name="Earl A.M."/>
            <person name="Fox J.G."/>
        </authorList>
    </citation>
    <scope>NUCLEOTIDE SEQUENCE [LARGE SCALE GENOMIC DNA]</scope>
    <source>
        <strain evidence="4">CCUG 18818</strain>
    </source>
</reference>
<dbReference type="EMBL" id="DS990394">
    <property type="protein sequence ID" value="EFR47520.1"/>
    <property type="molecule type" value="Genomic_DNA"/>
</dbReference>
<reference evidence="3" key="1">
    <citation type="submission" date="2008-08" db="EMBL/GenBank/DDBJ databases">
        <title>Annotation of Helicobacter cinaedi strain CCUG 18818.</title>
        <authorList>
            <consortium name="The Broad Institute Genome Sequencing Platform"/>
            <person name="Fox J.G."/>
            <person name="Shen Z."/>
            <person name="Charoenlap N."/>
            <person name="Schauer D.B."/>
            <person name="Ward D."/>
            <person name="Mehta T."/>
            <person name="Young S."/>
            <person name="Jaffe D."/>
            <person name="Gnerre S."/>
            <person name="Berlin A."/>
            <person name="Heiman D."/>
            <person name="Hepburn T."/>
            <person name="Shea T."/>
            <person name="Sykes S."/>
            <person name="Alvarado L."/>
            <person name="Kodira C."/>
            <person name="Borodovsky M."/>
            <person name="Lander E."/>
            <person name="Galagan J."/>
            <person name="Nusbaum C."/>
            <person name="Birren B."/>
        </authorList>
    </citation>
    <scope>NUCLEOTIDE SEQUENCE</scope>
    <source>
        <strain evidence="3">CCUG 18818</strain>
    </source>
</reference>
<feature type="compositionally biased region" description="Basic and acidic residues" evidence="1">
    <location>
        <begin position="29"/>
        <end position="54"/>
    </location>
</feature>
<proteinExistence type="predicted"/>
<dbReference type="Proteomes" id="UP000006036">
    <property type="component" value="Chromosome 1"/>
</dbReference>
<reference evidence="2 5" key="2">
    <citation type="journal article" date="2012" name="J. Bacteriol.">
        <title>Complete Genome Sequence of Helicobacter cinaedi Type Strain ATCC BAA-847.</title>
        <authorList>
            <person name="Miyoshi-Akiyama T."/>
            <person name="Takeshita N."/>
            <person name="Ohmagari N."/>
            <person name="Kirikae T."/>
        </authorList>
    </citation>
    <scope>NUCLEOTIDE SEQUENCE [LARGE SCALE GENOMIC DNA]</scope>
    <source>
        <strain evidence="2 5">ATCC BAA-847</strain>
    </source>
</reference>
<evidence type="ECO:0000313" key="3">
    <source>
        <dbReference type="EMBL" id="EFR47520.1"/>
    </source>
</evidence>
<dbReference type="AlphaFoldDB" id="A0AAI8MNB0"/>
<evidence type="ECO:0000313" key="5">
    <source>
        <dbReference type="Proteomes" id="UP000006036"/>
    </source>
</evidence>
<evidence type="ECO:0000313" key="4">
    <source>
        <dbReference type="Proteomes" id="UP000005755"/>
    </source>
</evidence>
<protein>
    <submittedName>
        <fullName evidence="2">Uncharacterized protein</fullName>
    </submittedName>
</protein>
<feature type="region of interest" description="Disordered" evidence="1">
    <location>
        <begin position="1"/>
        <end position="54"/>
    </location>
</feature>
<dbReference type="EMBL" id="AP012492">
    <property type="protein sequence ID" value="BAM32646.1"/>
    <property type="molecule type" value="Genomic_DNA"/>
</dbReference>
<dbReference type="KEGG" id="hcb:HCBAA847_1416"/>
<gene>
    <name evidence="2" type="ORF">HCBAA847_1416</name>
    <name evidence="3" type="ORF">HCCG_02068</name>
</gene>
<accession>A0AAI8MNB0</accession>
<reference evidence="2" key="3">
    <citation type="submission" date="2012-07" db="EMBL/GenBank/DDBJ databases">
        <authorList>
            <person name="Akiyama T."/>
            <person name="Takeshita N."/>
            <person name="Ohmagari N."/>
            <person name="Kirikae T."/>
        </authorList>
    </citation>
    <scope>NUCLEOTIDE SEQUENCE</scope>
    <source>
        <strain evidence="2">ATCC BAA-847</strain>
    </source>
</reference>
<evidence type="ECO:0000313" key="2">
    <source>
        <dbReference type="EMBL" id="BAM32646.1"/>
    </source>
</evidence>